<evidence type="ECO:0000313" key="2">
    <source>
        <dbReference type="EMBL" id="KXJ95155.1"/>
    </source>
</evidence>
<evidence type="ECO:0000313" key="3">
    <source>
        <dbReference type="Proteomes" id="UP000070501"/>
    </source>
</evidence>
<name>A0A136JDC4_9PEZI</name>
<proteinExistence type="predicted"/>
<dbReference type="OrthoDB" id="10539701at2759"/>
<dbReference type="Proteomes" id="UP000070501">
    <property type="component" value="Unassembled WGS sequence"/>
</dbReference>
<feature type="region of interest" description="Disordered" evidence="1">
    <location>
        <begin position="1"/>
        <end position="80"/>
    </location>
</feature>
<organism evidence="2 3">
    <name type="scientific">Microdochium bolleyi</name>
    <dbReference type="NCBI Taxonomy" id="196109"/>
    <lineage>
        <taxon>Eukaryota</taxon>
        <taxon>Fungi</taxon>
        <taxon>Dikarya</taxon>
        <taxon>Ascomycota</taxon>
        <taxon>Pezizomycotina</taxon>
        <taxon>Sordariomycetes</taxon>
        <taxon>Xylariomycetidae</taxon>
        <taxon>Xylariales</taxon>
        <taxon>Microdochiaceae</taxon>
        <taxon>Microdochium</taxon>
    </lineage>
</organism>
<accession>A0A136JDC4</accession>
<evidence type="ECO:0000256" key="1">
    <source>
        <dbReference type="SAM" id="MobiDB-lite"/>
    </source>
</evidence>
<feature type="compositionally biased region" description="Low complexity" evidence="1">
    <location>
        <begin position="57"/>
        <end position="70"/>
    </location>
</feature>
<keyword evidence="3" id="KW-1185">Reference proteome</keyword>
<feature type="compositionally biased region" description="Polar residues" evidence="1">
    <location>
        <begin position="38"/>
        <end position="50"/>
    </location>
</feature>
<sequence length="159" mass="17484">MPAYKVPRTRPRYYIDESAMNKGPSEYQAPATPIEVLKSQNQRLSSSGHATSRPAVTRTSPRPTATGPRATAPPAPTFGRGHQCTRNSLCILPPTFSTIPQIASFTSQSHFGFLSQRVSSRASHYHGSQYLGTLGFYGTILNNTRMSGCWYITSQHFTS</sequence>
<protein>
    <submittedName>
        <fullName evidence="2">Uncharacterized protein</fullName>
    </submittedName>
</protein>
<dbReference type="InParanoid" id="A0A136JDC4"/>
<dbReference type="EMBL" id="KQ964246">
    <property type="protein sequence ID" value="KXJ95155.1"/>
    <property type="molecule type" value="Genomic_DNA"/>
</dbReference>
<reference evidence="3" key="1">
    <citation type="submission" date="2016-02" db="EMBL/GenBank/DDBJ databases">
        <title>Draft genome sequence of Microdochium bolleyi, a fungal endophyte of beachgrass.</title>
        <authorList>
            <consortium name="DOE Joint Genome Institute"/>
            <person name="David A.S."/>
            <person name="May G."/>
            <person name="Haridas S."/>
            <person name="Lim J."/>
            <person name="Wang M."/>
            <person name="Labutti K."/>
            <person name="Lipzen A."/>
            <person name="Barry K."/>
            <person name="Grigoriev I.V."/>
        </authorList>
    </citation>
    <scope>NUCLEOTIDE SEQUENCE [LARGE SCALE GENOMIC DNA]</scope>
    <source>
        <strain evidence="3">J235TASD1</strain>
    </source>
</reference>
<gene>
    <name evidence="2" type="ORF">Micbo1qcDRAFT_24550</name>
</gene>
<dbReference type="AlphaFoldDB" id="A0A136JDC4"/>